<name>A0A0B7KSM2_BIOOC</name>
<dbReference type="InterPro" id="IPR047122">
    <property type="entry name" value="Trans-enoyl_RdTase-like"/>
</dbReference>
<dbReference type="InterPro" id="IPR011032">
    <property type="entry name" value="GroES-like_sf"/>
</dbReference>
<dbReference type="Gene3D" id="3.90.180.10">
    <property type="entry name" value="Medium-chain alcohol dehydrogenases, catalytic domain"/>
    <property type="match status" value="1"/>
</dbReference>
<dbReference type="AlphaFoldDB" id="A0A0B7KSM2"/>
<organism evidence="4">
    <name type="scientific">Bionectria ochroleuca</name>
    <name type="common">Gliocladium roseum</name>
    <dbReference type="NCBI Taxonomy" id="29856"/>
    <lineage>
        <taxon>Eukaryota</taxon>
        <taxon>Fungi</taxon>
        <taxon>Dikarya</taxon>
        <taxon>Ascomycota</taxon>
        <taxon>Pezizomycotina</taxon>
        <taxon>Sordariomycetes</taxon>
        <taxon>Hypocreomycetidae</taxon>
        <taxon>Hypocreales</taxon>
        <taxon>Bionectriaceae</taxon>
        <taxon>Clonostachys</taxon>
    </lineage>
</organism>
<feature type="non-terminal residue" evidence="4">
    <location>
        <position position="1"/>
    </location>
</feature>
<evidence type="ECO:0000259" key="3">
    <source>
        <dbReference type="SMART" id="SM00829"/>
    </source>
</evidence>
<dbReference type="SMART" id="SM00829">
    <property type="entry name" value="PKS_ER"/>
    <property type="match status" value="1"/>
</dbReference>
<evidence type="ECO:0000256" key="2">
    <source>
        <dbReference type="ARBA" id="ARBA00023002"/>
    </source>
</evidence>
<protein>
    <recommendedName>
        <fullName evidence="3">Enoyl reductase (ER) domain-containing protein</fullName>
    </recommendedName>
</protein>
<dbReference type="CDD" id="cd08249">
    <property type="entry name" value="enoyl_reductase_like"/>
    <property type="match status" value="1"/>
</dbReference>
<comment type="similarity">
    <text evidence="1">Belongs to the zinc-containing alcohol dehydrogenase family.</text>
</comment>
<feature type="domain" description="Enoyl reductase (ER)" evidence="3">
    <location>
        <begin position="58"/>
        <end position="393"/>
    </location>
</feature>
<dbReference type="InterPro" id="IPR036291">
    <property type="entry name" value="NAD(P)-bd_dom_sf"/>
</dbReference>
<proteinExistence type="inferred from homology"/>
<keyword evidence="2" id="KW-0560">Oxidoreductase</keyword>
<accession>A0A0B7KSM2</accession>
<evidence type="ECO:0000313" key="4">
    <source>
        <dbReference type="EMBL" id="CEO57821.1"/>
    </source>
</evidence>
<dbReference type="SUPFAM" id="SSF51735">
    <property type="entry name" value="NAD(P)-binding Rossmann-fold domains"/>
    <property type="match status" value="1"/>
</dbReference>
<dbReference type="Pfam" id="PF08240">
    <property type="entry name" value="ADH_N"/>
    <property type="match status" value="1"/>
</dbReference>
<reference evidence="4" key="1">
    <citation type="submission" date="2015-01" db="EMBL/GenBank/DDBJ databases">
        <authorList>
            <person name="Durling Mikael"/>
        </authorList>
    </citation>
    <scope>NUCLEOTIDE SEQUENCE</scope>
</reference>
<gene>
    <name evidence="4" type="ORF">BN869_000013879_1</name>
</gene>
<dbReference type="InterPro" id="IPR013154">
    <property type="entry name" value="ADH-like_N"/>
</dbReference>
<dbReference type="InterPro" id="IPR013149">
    <property type="entry name" value="ADH-like_C"/>
</dbReference>
<dbReference type="PANTHER" id="PTHR45348:SF2">
    <property type="entry name" value="ZINC-TYPE ALCOHOL DEHYDROGENASE-LIKE PROTEIN C2E1P3.01"/>
    <property type="match status" value="1"/>
</dbReference>
<dbReference type="GO" id="GO:0016651">
    <property type="term" value="F:oxidoreductase activity, acting on NAD(P)H"/>
    <property type="evidence" value="ECO:0007669"/>
    <property type="project" value="InterPro"/>
</dbReference>
<dbReference type="InterPro" id="IPR020843">
    <property type="entry name" value="ER"/>
</dbReference>
<evidence type="ECO:0000256" key="1">
    <source>
        <dbReference type="ARBA" id="ARBA00008072"/>
    </source>
</evidence>
<dbReference type="Gene3D" id="3.40.50.720">
    <property type="entry name" value="NAD(P)-binding Rossmann-like Domain"/>
    <property type="match status" value="1"/>
</dbReference>
<sequence>FSADTILSHKHWIEATIGHNSTQTGTITRHFPTSITTQRPKRPLSVTSIMPKSLQIRGADKIGIKDVEKPCPEGNQILVKVVASGQNPLDVAVVCITASVAEFVDYYNGNTIGCDFAGIVEAVGPQTTRFQPGDRVGGFLPGNLQEQGAFVEESFSTRLPASMPFEYAATIGVAASTAAIALYSHLNLPRYGNGAKPFNQYLLVNGGSSATGTMIIQIAKLSGARVIALTSPRNFDLVKSYGADKAFDYQHPDVAAMIRDYTGDAVGLAVNCLPTRESCKLICDCISSTGGRCVNLVPVDTSDAEFRKDVDFSLFMAFQVFNKDFQLGSDMYAASQDLRELVKDFWKQIDEEFMPRNSLKIHPVKIIQNGLEGVPESHKQMLDGQVSGWKFVARIADTPGI</sequence>
<dbReference type="Pfam" id="PF00107">
    <property type="entry name" value="ADH_zinc_N"/>
    <property type="match status" value="1"/>
</dbReference>
<dbReference type="SUPFAM" id="SSF50129">
    <property type="entry name" value="GroES-like"/>
    <property type="match status" value="1"/>
</dbReference>
<dbReference type="EMBL" id="CDPU01000156">
    <property type="protein sequence ID" value="CEO57821.1"/>
    <property type="molecule type" value="Genomic_DNA"/>
</dbReference>
<dbReference type="PANTHER" id="PTHR45348">
    <property type="entry name" value="HYPOTHETICAL OXIDOREDUCTASE (EUROFUNG)"/>
    <property type="match status" value="1"/>
</dbReference>